<feature type="compositionally biased region" description="Polar residues" evidence="1">
    <location>
        <begin position="176"/>
        <end position="193"/>
    </location>
</feature>
<accession>A0A9D2CKN5</accession>
<comment type="caution">
    <text evidence="3">The sequence shown here is derived from an EMBL/GenBank/DDBJ whole genome shotgun (WGS) entry which is preliminary data.</text>
</comment>
<protein>
    <recommendedName>
        <fullName evidence="5">Transmembrane protein</fullName>
    </recommendedName>
</protein>
<dbReference type="Proteomes" id="UP000886851">
    <property type="component" value="Unassembled WGS sequence"/>
</dbReference>
<proteinExistence type="predicted"/>
<feature type="transmembrane region" description="Helical" evidence="2">
    <location>
        <begin position="146"/>
        <end position="168"/>
    </location>
</feature>
<keyword evidence="2" id="KW-0812">Transmembrane</keyword>
<reference evidence="3" key="1">
    <citation type="journal article" date="2021" name="PeerJ">
        <title>Extensive microbial diversity within the chicken gut microbiome revealed by metagenomics and culture.</title>
        <authorList>
            <person name="Gilroy R."/>
            <person name="Ravi A."/>
            <person name="Getino M."/>
            <person name="Pursley I."/>
            <person name="Horton D.L."/>
            <person name="Alikhan N.F."/>
            <person name="Baker D."/>
            <person name="Gharbi K."/>
            <person name="Hall N."/>
            <person name="Watson M."/>
            <person name="Adriaenssens E.M."/>
            <person name="Foster-Nyarko E."/>
            <person name="Jarju S."/>
            <person name="Secka A."/>
            <person name="Antonio M."/>
            <person name="Oren A."/>
            <person name="Chaudhuri R.R."/>
            <person name="La Ragione R."/>
            <person name="Hildebrand F."/>
            <person name="Pallen M.J."/>
        </authorList>
    </citation>
    <scope>NUCLEOTIDE SEQUENCE</scope>
    <source>
        <strain evidence="3">Gambia2-208</strain>
    </source>
</reference>
<feature type="transmembrane region" description="Helical" evidence="2">
    <location>
        <begin position="45"/>
        <end position="70"/>
    </location>
</feature>
<organism evidence="3 4">
    <name type="scientific">Candidatus Bacteroides pullicola</name>
    <dbReference type="NCBI Taxonomy" id="2838475"/>
    <lineage>
        <taxon>Bacteria</taxon>
        <taxon>Pseudomonadati</taxon>
        <taxon>Bacteroidota</taxon>
        <taxon>Bacteroidia</taxon>
        <taxon>Bacteroidales</taxon>
        <taxon>Bacteroidaceae</taxon>
        <taxon>Bacteroides</taxon>
    </lineage>
</organism>
<reference evidence="3" key="2">
    <citation type="submission" date="2021-04" db="EMBL/GenBank/DDBJ databases">
        <authorList>
            <person name="Gilroy R."/>
        </authorList>
    </citation>
    <scope>NUCLEOTIDE SEQUENCE</scope>
    <source>
        <strain evidence="3">Gambia2-208</strain>
    </source>
</reference>
<evidence type="ECO:0008006" key="5">
    <source>
        <dbReference type="Google" id="ProtNLM"/>
    </source>
</evidence>
<dbReference type="AlphaFoldDB" id="A0A9D2CKN5"/>
<evidence type="ECO:0000256" key="2">
    <source>
        <dbReference type="SAM" id="Phobius"/>
    </source>
</evidence>
<evidence type="ECO:0000313" key="3">
    <source>
        <dbReference type="EMBL" id="HIY87266.1"/>
    </source>
</evidence>
<name>A0A9D2CKN5_9BACE</name>
<evidence type="ECO:0000256" key="1">
    <source>
        <dbReference type="SAM" id="MobiDB-lite"/>
    </source>
</evidence>
<dbReference type="EMBL" id="DXCV01000011">
    <property type="protein sequence ID" value="HIY87266.1"/>
    <property type="molecule type" value="Genomic_DNA"/>
</dbReference>
<keyword evidence="2" id="KW-0472">Membrane</keyword>
<gene>
    <name evidence="3" type="ORF">H9824_01000</name>
</gene>
<evidence type="ECO:0000313" key="4">
    <source>
        <dbReference type="Proteomes" id="UP000886851"/>
    </source>
</evidence>
<feature type="region of interest" description="Disordered" evidence="1">
    <location>
        <begin position="176"/>
        <end position="207"/>
    </location>
</feature>
<feature type="transmembrane region" description="Helical" evidence="2">
    <location>
        <begin position="12"/>
        <end position="33"/>
    </location>
</feature>
<sequence length="207" mass="23396">MGALVNILMYSIGSLLLGVFLTIVGIVLMFVLIRSWWRNSTFTPMSFVVGGILFFFLAYQAVLICGAVTIKSYCDDVEMAINGMVANIPDDVPFSTEDSQVILDQISEEWPLVGYYVNMADFRGHTSATIGSAMADELRSYMNWFILRRVCWSLAFVVIGAIIVVKTITVHNNQLRRNSGRTSERTPLNRTRGSVQRQNRIRVSRRR</sequence>
<keyword evidence="2" id="KW-1133">Transmembrane helix</keyword>